<dbReference type="SUPFAM" id="SSF63999">
    <property type="entry name" value="Thiamin pyrophosphokinase, catalytic domain"/>
    <property type="match status" value="1"/>
</dbReference>
<dbReference type="NCBIfam" id="NF040608">
    <property type="entry name" value="division_SteA"/>
    <property type="match status" value="1"/>
</dbReference>
<keyword evidence="5" id="KW-1133">Transmembrane helix</keyword>
<reference evidence="7 8" key="1">
    <citation type="submission" date="2019-10" db="EMBL/GenBank/DDBJ databases">
        <title>Rubrobacter sp nov SCSIO 52915 isolated from a deep-sea sediment in the South China Sea.</title>
        <authorList>
            <person name="Chen R.W."/>
        </authorList>
    </citation>
    <scope>NUCLEOTIDE SEQUENCE [LARGE SCALE GENOMIC DNA]</scope>
    <source>
        <strain evidence="7 8">SCSIO 52915</strain>
    </source>
</reference>
<evidence type="ECO:0000256" key="2">
    <source>
        <dbReference type="ARBA" id="ARBA00022741"/>
    </source>
</evidence>
<evidence type="ECO:0000256" key="1">
    <source>
        <dbReference type="ARBA" id="ARBA00022679"/>
    </source>
</evidence>
<gene>
    <name evidence="7" type="ORF">GBA65_10460</name>
</gene>
<dbReference type="Gene3D" id="3.40.50.10240">
    <property type="entry name" value="Thiamin pyrophosphokinase, catalytic domain"/>
    <property type="match status" value="1"/>
</dbReference>
<evidence type="ECO:0000256" key="3">
    <source>
        <dbReference type="ARBA" id="ARBA00022777"/>
    </source>
</evidence>
<evidence type="ECO:0000259" key="6">
    <source>
        <dbReference type="Pfam" id="PF12555"/>
    </source>
</evidence>
<dbReference type="KEGG" id="rmar:GBA65_10460"/>
<dbReference type="GO" id="GO:0016301">
    <property type="term" value="F:kinase activity"/>
    <property type="evidence" value="ECO:0007669"/>
    <property type="project" value="UniProtKB-KW"/>
</dbReference>
<evidence type="ECO:0000313" key="7">
    <source>
        <dbReference type="EMBL" id="QIN80759.1"/>
    </source>
</evidence>
<evidence type="ECO:0000313" key="8">
    <source>
        <dbReference type="Proteomes" id="UP000502706"/>
    </source>
</evidence>
<keyword evidence="3" id="KW-0418">Kinase</keyword>
<dbReference type="GO" id="GO:0005524">
    <property type="term" value="F:ATP binding"/>
    <property type="evidence" value="ECO:0007669"/>
    <property type="project" value="UniProtKB-KW"/>
</dbReference>
<name>A0A6G8Q2S6_9ACTN</name>
<proteinExistence type="predicted"/>
<dbReference type="Proteomes" id="UP000502706">
    <property type="component" value="Chromosome"/>
</dbReference>
<keyword evidence="1" id="KW-0808">Transferase</keyword>
<keyword evidence="5" id="KW-0472">Membrane</keyword>
<dbReference type="GO" id="GO:0004788">
    <property type="term" value="F:thiamine diphosphokinase activity"/>
    <property type="evidence" value="ECO:0007669"/>
    <property type="project" value="InterPro"/>
</dbReference>
<dbReference type="AlphaFoldDB" id="A0A6G8Q2S6"/>
<protein>
    <recommendedName>
        <fullName evidence="6">SteA-like C-terminal domain-containing protein</fullName>
    </recommendedName>
</protein>
<evidence type="ECO:0000256" key="4">
    <source>
        <dbReference type="ARBA" id="ARBA00022840"/>
    </source>
</evidence>
<keyword evidence="5" id="KW-0812">Transmembrane</keyword>
<keyword evidence="2" id="KW-0547">Nucleotide-binding</keyword>
<keyword evidence="8" id="KW-1185">Reference proteome</keyword>
<evidence type="ECO:0000256" key="5">
    <source>
        <dbReference type="SAM" id="Phobius"/>
    </source>
</evidence>
<dbReference type="EMBL" id="CP045121">
    <property type="protein sequence ID" value="QIN80759.1"/>
    <property type="molecule type" value="Genomic_DNA"/>
</dbReference>
<accession>A0A6G8Q2S6</accession>
<feature type="domain" description="SteA-like C-terminal" evidence="6">
    <location>
        <begin position="332"/>
        <end position="383"/>
    </location>
</feature>
<dbReference type="GO" id="GO:0009229">
    <property type="term" value="P:thiamine diphosphate biosynthetic process"/>
    <property type="evidence" value="ECO:0007669"/>
    <property type="project" value="InterPro"/>
</dbReference>
<sequence length="385" mass="40972">MLRGGRDGEEFRLLGRAVLGRKTKEIVPRLDASTIPVIDHENLDRVTAETLVERGVGAVVNAERSATGSYPNLGPVILARAGVHIVDGVGGDVFERLKTGDEIEVRGDGVYRDGVLLATGEHLDFEGAERLLRSSRETVGVALESFAQNTVEFMRRESDLLFSTLEVPPEVSRRIRGRHVLVVTRGYDYREDLATLGPYLRDVKPFILAVDGGADALLETGRRPDLVFGDMDSVSGGALRAADRVLVHAYPGGEAPGLARVRNAGVREAGVLAAPGLSEDVAILLAEQCGAELIVAVGTHVGLTEFLDKGRKGASSTFLTRLKVGPKLVDAKGVSKLYPTRLSVAHLVGLVVAGLVAVSAVAASSQVVADIFRLLALKLRLLLGI</sequence>
<feature type="transmembrane region" description="Helical" evidence="5">
    <location>
        <begin position="344"/>
        <end position="372"/>
    </location>
</feature>
<organism evidence="7 8">
    <name type="scientific">Rubrobacter marinus</name>
    <dbReference type="NCBI Taxonomy" id="2653852"/>
    <lineage>
        <taxon>Bacteria</taxon>
        <taxon>Bacillati</taxon>
        <taxon>Actinomycetota</taxon>
        <taxon>Rubrobacteria</taxon>
        <taxon>Rubrobacterales</taxon>
        <taxon>Rubrobacteraceae</taxon>
        <taxon>Rubrobacter</taxon>
    </lineage>
</organism>
<dbReference type="InterPro" id="IPR022215">
    <property type="entry name" value="SteA-like_C"/>
</dbReference>
<dbReference type="InterPro" id="IPR036759">
    <property type="entry name" value="TPK_catalytic_sf"/>
</dbReference>
<dbReference type="Pfam" id="PF12555">
    <property type="entry name" value="SteA-like_C"/>
    <property type="match status" value="1"/>
</dbReference>
<dbReference type="InterPro" id="IPR047795">
    <property type="entry name" value="Put_SteA-like"/>
</dbReference>
<keyword evidence="4" id="KW-0067">ATP-binding</keyword>